<dbReference type="PROSITE" id="PS00201">
    <property type="entry name" value="FLAVODOXIN"/>
    <property type="match status" value="1"/>
</dbReference>
<dbReference type="Pfam" id="PF19583">
    <property type="entry name" value="ODP"/>
    <property type="match status" value="1"/>
</dbReference>
<dbReference type="STRING" id="768671.ThimaDRAFT_2757"/>
<dbReference type="SUPFAM" id="SSF52218">
    <property type="entry name" value="Flavoproteins"/>
    <property type="match status" value="1"/>
</dbReference>
<name>F9UCV5_9GAMM</name>
<dbReference type="CDD" id="cd07709">
    <property type="entry name" value="flavodiiron_proteins_MBL-fold"/>
    <property type="match status" value="1"/>
</dbReference>
<evidence type="ECO:0000259" key="5">
    <source>
        <dbReference type="PROSITE" id="PS50902"/>
    </source>
</evidence>
<dbReference type="EMBL" id="AFWV01000008">
    <property type="protein sequence ID" value="EGV18218.1"/>
    <property type="molecule type" value="Genomic_DNA"/>
</dbReference>
<organism evidence="6 7">
    <name type="scientific">Thiocapsa marina 5811</name>
    <dbReference type="NCBI Taxonomy" id="768671"/>
    <lineage>
        <taxon>Bacteria</taxon>
        <taxon>Pseudomonadati</taxon>
        <taxon>Pseudomonadota</taxon>
        <taxon>Gammaproteobacteria</taxon>
        <taxon>Chromatiales</taxon>
        <taxon>Chromatiaceae</taxon>
        <taxon>Thiocapsa</taxon>
    </lineage>
</organism>
<dbReference type="Proteomes" id="UP000005459">
    <property type="component" value="Unassembled WGS sequence"/>
</dbReference>
<gene>
    <name evidence="6" type="ORF">ThimaDRAFT_2757</name>
</gene>
<dbReference type="InterPro" id="IPR016440">
    <property type="entry name" value="Rubredoxin-O_OxRdtase"/>
</dbReference>
<dbReference type="RefSeq" id="WP_007193630.1">
    <property type="nucleotide sequence ID" value="NZ_AFWV01000008.1"/>
</dbReference>
<dbReference type="InterPro" id="IPR001226">
    <property type="entry name" value="Flavodoxin_CS"/>
</dbReference>
<dbReference type="PANTHER" id="PTHR43717">
    <property type="entry name" value="ANAEROBIC NITRIC OXIDE REDUCTASE FLAVORUBREDOXIN"/>
    <property type="match status" value="1"/>
</dbReference>
<proteinExistence type="inferred from homology"/>
<dbReference type="PIRSF" id="PIRSF005243">
    <property type="entry name" value="ROO"/>
    <property type="match status" value="1"/>
</dbReference>
<dbReference type="Gene3D" id="3.40.50.360">
    <property type="match status" value="1"/>
</dbReference>
<protein>
    <submittedName>
        <fullName evidence="6">Flavodoxin/nitric oxide synthase</fullName>
    </submittedName>
</protein>
<dbReference type="eggNOG" id="COG0426">
    <property type="taxonomic scope" value="Bacteria"/>
</dbReference>
<dbReference type="GO" id="GO:0009055">
    <property type="term" value="F:electron transfer activity"/>
    <property type="evidence" value="ECO:0007669"/>
    <property type="project" value="InterPro"/>
</dbReference>
<evidence type="ECO:0000256" key="2">
    <source>
        <dbReference type="ARBA" id="ARBA00007121"/>
    </source>
</evidence>
<evidence type="ECO:0000256" key="4">
    <source>
        <dbReference type="ARBA" id="ARBA00022643"/>
    </source>
</evidence>
<dbReference type="InterPro" id="IPR029039">
    <property type="entry name" value="Flavoprotein-like_sf"/>
</dbReference>
<dbReference type="PROSITE" id="PS50902">
    <property type="entry name" value="FLAVODOXIN_LIKE"/>
    <property type="match status" value="1"/>
</dbReference>
<keyword evidence="3" id="KW-0285">Flavoprotein</keyword>
<comment type="cofactor">
    <cofactor evidence="1">
        <name>FMN</name>
        <dbReference type="ChEBI" id="CHEBI:58210"/>
    </cofactor>
</comment>
<dbReference type="Pfam" id="PF00258">
    <property type="entry name" value="Flavodoxin_1"/>
    <property type="match status" value="1"/>
</dbReference>
<dbReference type="InterPro" id="IPR008254">
    <property type="entry name" value="Flavodoxin/NO_synth"/>
</dbReference>
<dbReference type="GO" id="GO:0046872">
    <property type="term" value="F:metal ion binding"/>
    <property type="evidence" value="ECO:0007669"/>
    <property type="project" value="InterPro"/>
</dbReference>
<dbReference type="SUPFAM" id="SSF56281">
    <property type="entry name" value="Metallo-hydrolase/oxidoreductase"/>
    <property type="match status" value="1"/>
</dbReference>
<dbReference type="Gene3D" id="3.60.15.10">
    <property type="entry name" value="Ribonuclease Z/Hydroxyacylglutathione hydrolase-like"/>
    <property type="match status" value="1"/>
</dbReference>
<dbReference type="PATRIC" id="fig|768671.3.peg.2915"/>
<evidence type="ECO:0000313" key="7">
    <source>
        <dbReference type="Proteomes" id="UP000005459"/>
    </source>
</evidence>
<keyword evidence="7" id="KW-1185">Reference proteome</keyword>
<reference evidence="6 7" key="1">
    <citation type="submission" date="2011-06" db="EMBL/GenBank/DDBJ databases">
        <title>The draft genome of Thiocapsa marina 5811.</title>
        <authorList>
            <consortium name="US DOE Joint Genome Institute (JGI-PGF)"/>
            <person name="Lucas S."/>
            <person name="Han J."/>
            <person name="Cheng J.-F."/>
            <person name="Goodwin L."/>
            <person name="Pitluck S."/>
            <person name="Peters L."/>
            <person name="Land M.L."/>
            <person name="Hauser L."/>
            <person name="Vogl K."/>
            <person name="Liu Z."/>
            <person name="Imhoff J."/>
            <person name="Thiel V."/>
            <person name="Frigaard N.-U."/>
            <person name="Bryant D."/>
            <person name="Woyke T.J."/>
        </authorList>
    </citation>
    <scope>NUCLEOTIDE SEQUENCE [LARGE SCALE GENOMIC DNA]</scope>
    <source>
        <strain evidence="6 7">5811</strain>
    </source>
</reference>
<evidence type="ECO:0000256" key="1">
    <source>
        <dbReference type="ARBA" id="ARBA00001917"/>
    </source>
</evidence>
<accession>F9UCV5</accession>
<sequence length="433" mass="48067">MMSPAASAPAWDFDDQAPAVEVAPGVHWIGALDPGLRTFDIILRTANGTTYNSYLVRGEDGVAVIDTVKAEFAEDFFARLESAARYDEIRVIVLNHLEPDHTGALPELMRRAPQAQLYISKRATAMLKALLKPRDDRPLTYKTVGTGDEVSLGGRTLRFLHTPFLHWPDTQCTWLAEEGVLFSGDVFGCHHCDARLFNDLCGDFRFAFDYYYAHIMRPFKSYVVDALKLIEPLPIKLIAPTHGPVLRDRPRRYVTRYRELSTPSLAERIDQDERSLIIFYMSAYGSTARMAEAIRAGVEESEGIRVSLYDLEGGEVQPFVDLIESADAMALGSPTINGDAAKPIWDLLSSLAVIDLKGKLGAAFGSYGWTGEAVKMIEDRLRGLKLRVPVAGLRIKLIPTDEELEECREFGRALAGALVRGEQGRVIDFADLG</sequence>
<feature type="domain" description="Flavodoxin-like" evidence="5">
    <location>
        <begin position="276"/>
        <end position="415"/>
    </location>
</feature>
<dbReference type="InterPro" id="IPR036866">
    <property type="entry name" value="RibonucZ/Hydroxyglut_hydro"/>
</dbReference>
<keyword evidence="4" id="KW-0288">FMN</keyword>
<comment type="similarity">
    <text evidence="2">In the N-terminal section; belongs to the zinc metallo-hydrolase group 3 family.</text>
</comment>
<evidence type="ECO:0000256" key="3">
    <source>
        <dbReference type="ARBA" id="ARBA00022630"/>
    </source>
</evidence>
<dbReference type="PANTHER" id="PTHR43717:SF1">
    <property type="entry name" value="ANAEROBIC NITRIC OXIDE REDUCTASE FLAVORUBREDOXIN"/>
    <property type="match status" value="1"/>
</dbReference>
<dbReference type="InterPro" id="IPR001279">
    <property type="entry name" value="Metallo-B-lactamas"/>
</dbReference>
<dbReference type="GO" id="GO:0010181">
    <property type="term" value="F:FMN binding"/>
    <property type="evidence" value="ECO:0007669"/>
    <property type="project" value="InterPro"/>
</dbReference>
<dbReference type="SMART" id="SM00849">
    <property type="entry name" value="Lactamase_B"/>
    <property type="match status" value="1"/>
</dbReference>
<evidence type="ECO:0000313" key="6">
    <source>
        <dbReference type="EMBL" id="EGV18218.1"/>
    </source>
</evidence>
<dbReference type="AlphaFoldDB" id="F9UCV5"/>
<dbReference type="InterPro" id="IPR045761">
    <property type="entry name" value="ODP_dom"/>
</dbReference>
<dbReference type="GO" id="GO:0016491">
    <property type="term" value="F:oxidoreductase activity"/>
    <property type="evidence" value="ECO:0007669"/>
    <property type="project" value="InterPro"/>
</dbReference>